<feature type="transmembrane region" description="Helical" evidence="1">
    <location>
        <begin position="24"/>
        <end position="46"/>
    </location>
</feature>
<feature type="transmembrane region" description="Helical" evidence="1">
    <location>
        <begin position="58"/>
        <end position="76"/>
    </location>
</feature>
<evidence type="ECO:0000313" key="2">
    <source>
        <dbReference type="EMBL" id="MFC6705997.1"/>
    </source>
</evidence>
<sequence>MSNSNTVIGNVLVHGVGERMTRRFAGMVVGSQTLVVFLGALVAWAIAKSQHDTAHTSYLVVGLVLAVLCVVAAGTLRRPWGVTLGWAVQFATVVAGVVLPMMFVVGLMFLALWVTALVQGRKMDALTARHEGIPEQ</sequence>
<feature type="transmembrane region" description="Helical" evidence="1">
    <location>
        <begin position="88"/>
        <end position="114"/>
    </location>
</feature>
<keyword evidence="1" id="KW-0812">Transmembrane</keyword>
<keyword evidence="3" id="KW-1185">Reference proteome</keyword>
<gene>
    <name evidence="2" type="ORF">ACFQDH_12190</name>
</gene>
<dbReference type="EMBL" id="JBHSWH010000001">
    <property type="protein sequence ID" value="MFC6705997.1"/>
    <property type="molecule type" value="Genomic_DNA"/>
</dbReference>
<organism evidence="2 3">
    <name type="scientific">Flexivirga alba</name>
    <dbReference type="NCBI Taxonomy" id="702742"/>
    <lineage>
        <taxon>Bacteria</taxon>
        <taxon>Bacillati</taxon>
        <taxon>Actinomycetota</taxon>
        <taxon>Actinomycetes</taxon>
        <taxon>Micrococcales</taxon>
        <taxon>Dermacoccaceae</taxon>
        <taxon>Flexivirga</taxon>
    </lineage>
</organism>
<name>A0ABW2AGD4_9MICO</name>
<evidence type="ECO:0000256" key="1">
    <source>
        <dbReference type="SAM" id="Phobius"/>
    </source>
</evidence>
<comment type="caution">
    <text evidence="2">The sequence shown here is derived from an EMBL/GenBank/DDBJ whole genome shotgun (WGS) entry which is preliminary data.</text>
</comment>
<keyword evidence="1" id="KW-0472">Membrane</keyword>
<keyword evidence="1" id="KW-1133">Transmembrane helix</keyword>
<dbReference type="Proteomes" id="UP001596298">
    <property type="component" value="Unassembled WGS sequence"/>
</dbReference>
<proteinExistence type="predicted"/>
<dbReference type="InterPro" id="IPR025327">
    <property type="entry name" value="DUF4233"/>
</dbReference>
<dbReference type="RefSeq" id="WP_382401635.1">
    <property type="nucleotide sequence ID" value="NZ_JBHSWH010000001.1"/>
</dbReference>
<dbReference type="Pfam" id="PF14017">
    <property type="entry name" value="DUF4233"/>
    <property type="match status" value="1"/>
</dbReference>
<protein>
    <submittedName>
        <fullName evidence="2">DUF4233 domain-containing protein</fullName>
    </submittedName>
</protein>
<reference evidence="3" key="1">
    <citation type="journal article" date="2019" name="Int. J. Syst. Evol. Microbiol.">
        <title>The Global Catalogue of Microorganisms (GCM) 10K type strain sequencing project: providing services to taxonomists for standard genome sequencing and annotation.</title>
        <authorList>
            <consortium name="The Broad Institute Genomics Platform"/>
            <consortium name="The Broad Institute Genome Sequencing Center for Infectious Disease"/>
            <person name="Wu L."/>
            <person name="Ma J."/>
        </authorList>
    </citation>
    <scope>NUCLEOTIDE SEQUENCE [LARGE SCALE GENOMIC DNA]</scope>
    <source>
        <strain evidence="3">CCUG 58127</strain>
    </source>
</reference>
<evidence type="ECO:0000313" key="3">
    <source>
        <dbReference type="Proteomes" id="UP001596298"/>
    </source>
</evidence>
<accession>A0ABW2AGD4</accession>